<evidence type="ECO:0000313" key="2">
    <source>
        <dbReference type="Proteomes" id="UP000295096"/>
    </source>
</evidence>
<dbReference type="Pfam" id="PF12244">
    <property type="entry name" value="DUF3606"/>
    <property type="match status" value="1"/>
</dbReference>
<evidence type="ECO:0000313" key="1">
    <source>
        <dbReference type="EMBL" id="TDH58188.1"/>
    </source>
</evidence>
<sequence length="181" mass="19967">MLLDTASVGFLPEATTTSKAPVIALAILSAASPWERTRLLPRLTAVPIRCTSTFRSITTAKRQRMMLDQRRPACRNRVRWPRTAAYTRKSVANSGRHRHCNCAAVIRWNLAASTGPVGVLRMDATTRKPTSWERAQVDITKAPEVMGWCNKWKVTPERLKAVVAEVGTSAVSVAKALGRSD</sequence>
<dbReference type="OrthoDB" id="8238029at2"/>
<comment type="caution">
    <text evidence="1">The sequence shown here is derived from an EMBL/GenBank/DDBJ whole genome shotgun (WGS) entry which is preliminary data.</text>
</comment>
<dbReference type="AlphaFoldDB" id="A0A4R5Q6X2"/>
<name>A0A4R5Q6X2_9PROT</name>
<organism evidence="1 2">
    <name type="scientific">Dankookia rubra</name>
    <dbReference type="NCBI Taxonomy" id="1442381"/>
    <lineage>
        <taxon>Bacteria</taxon>
        <taxon>Pseudomonadati</taxon>
        <taxon>Pseudomonadota</taxon>
        <taxon>Alphaproteobacteria</taxon>
        <taxon>Acetobacterales</taxon>
        <taxon>Roseomonadaceae</taxon>
        <taxon>Dankookia</taxon>
    </lineage>
</organism>
<dbReference type="InterPro" id="IPR022037">
    <property type="entry name" value="DUF3606"/>
</dbReference>
<dbReference type="EMBL" id="SMSJ01000145">
    <property type="protein sequence ID" value="TDH58188.1"/>
    <property type="molecule type" value="Genomic_DNA"/>
</dbReference>
<keyword evidence="2" id="KW-1185">Reference proteome</keyword>
<accession>A0A4R5Q6X2</accession>
<proteinExistence type="predicted"/>
<reference evidence="1 2" key="1">
    <citation type="journal article" date="2016" name="J. Microbiol.">
        <title>Dankookia rubra gen. nov., sp. nov., an alphaproteobacterium isolated from sediment of a shallow stream.</title>
        <authorList>
            <person name="Kim W.H."/>
            <person name="Kim D.H."/>
            <person name="Kang K."/>
            <person name="Ahn T.Y."/>
        </authorList>
    </citation>
    <scope>NUCLEOTIDE SEQUENCE [LARGE SCALE GENOMIC DNA]</scope>
    <source>
        <strain evidence="1 2">JCM30602</strain>
    </source>
</reference>
<dbReference type="Proteomes" id="UP000295096">
    <property type="component" value="Unassembled WGS sequence"/>
</dbReference>
<gene>
    <name evidence="1" type="ORF">E2C06_33900</name>
</gene>
<protein>
    <submittedName>
        <fullName evidence="1">DUF3606 domain-containing protein</fullName>
    </submittedName>
</protein>